<dbReference type="InterPro" id="IPR013570">
    <property type="entry name" value="Tscrpt_reg_YsiA_C"/>
</dbReference>
<gene>
    <name evidence="4" type="ORF">AWB77_05840</name>
</gene>
<dbReference type="InterPro" id="IPR036271">
    <property type="entry name" value="Tet_transcr_reg_TetR-rel_C_sf"/>
</dbReference>
<dbReference type="InterPro" id="IPR050109">
    <property type="entry name" value="HTH-type_TetR-like_transc_reg"/>
</dbReference>
<evidence type="ECO:0000256" key="1">
    <source>
        <dbReference type="ARBA" id="ARBA00023125"/>
    </source>
</evidence>
<organism evidence="4 5">
    <name type="scientific">Caballeronia fortuita</name>
    <dbReference type="NCBI Taxonomy" id="1777138"/>
    <lineage>
        <taxon>Bacteria</taxon>
        <taxon>Pseudomonadati</taxon>
        <taxon>Pseudomonadota</taxon>
        <taxon>Betaproteobacteria</taxon>
        <taxon>Burkholderiales</taxon>
        <taxon>Burkholderiaceae</taxon>
        <taxon>Caballeronia</taxon>
    </lineage>
</organism>
<dbReference type="Gene3D" id="1.10.357.10">
    <property type="entry name" value="Tetracycline Repressor, domain 2"/>
    <property type="match status" value="1"/>
</dbReference>
<proteinExistence type="predicted"/>
<dbReference type="Pfam" id="PF00440">
    <property type="entry name" value="TetR_N"/>
    <property type="match status" value="1"/>
</dbReference>
<dbReference type="SUPFAM" id="SSF48498">
    <property type="entry name" value="Tetracyclin repressor-like, C-terminal domain"/>
    <property type="match status" value="1"/>
</dbReference>
<evidence type="ECO:0000259" key="3">
    <source>
        <dbReference type="PROSITE" id="PS50977"/>
    </source>
</evidence>
<dbReference type="RefSeq" id="WP_061137875.1">
    <property type="nucleotide sequence ID" value="NZ_FCNX02000018.1"/>
</dbReference>
<name>A0A158DUJ0_9BURK</name>
<dbReference type="EMBL" id="FCNX02000018">
    <property type="protein sequence ID" value="SAK98292.1"/>
    <property type="molecule type" value="Genomic_DNA"/>
</dbReference>
<comment type="caution">
    <text evidence="4">The sequence shown here is derived from an EMBL/GenBank/DDBJ whole genome shotgun (WGS) entry which is preliminary data.</text>
</comment>
<accession>A0A158DUJ0</accession>
<dbReference type="Pfam" id="PF08359">
    <property type="entry name" value="TetR_C_4"/>
    <property type="match status" value="1"/>
</dbReference>
<reference evidence="4" key="1">
    <citation type="submission" date="2016-01" db="EMBL/GenBank/DDBJ databases">
        <authorList>
            <person name="Peeters C."/>
        </authorList>
    </citation>
    <scope>NUCLEOTIDE SEQUENCE</scope>
    <source>
        <strain evidence="4">LMG 29320</strain>
    </source>
</reference>
<feature type="domain" description="HTH tetR-type" evidence="3">
    <location>
        <begin position="19"/>
        <end position="79"/>
    </location>
</feature>
<dbReference type="GO" id="GO:0003700">
    <property type="term" value="F:DNA-binding transcription factor activity"/>
    <property type="evidence" value="ECO:0007669"/>
    <property type="project" value="TreeGrafter"/>
</dbReference>
<dbReference type="AlphaFoldDB" id="A0A158DUJ0"/>
<dbReference type="PANTHER" id="PTHR30055:SF226">
    <property type="entry name" value="HTH-TYPE TRANSCRIPTIONAL REGULATOR PKSA"/>
    <property type="match status" value="1"/>
</dbReference>
<protein>
    <submittedName>
        <fullName evidence="4">TetR family transcriptional regulator</fullName>
    </submittedName>
</protein>
<dbReference type="OrthoDB" id="3210235at2"/>
<dbReference type="PROSITE" id="PS50977">
    <property type="entry name" value="HTH_TETR_2"/>
    <property type="match status" value="1"/>
</dbReference>
<evidence type="ECO:0000313" key="4">
    <source>
        <dbReference type="EMBL" id="SAK98292.1"/>
    </source>
</evidence>
<dbReference type="Proteomes" id="UP000054903">
    <property type="component" value="Unassembled WGS sequence"/>
</dbReference>
<keyword evidence="5" id="KW-1185">Reference proteome</keyword>
<dbReference type="InterPro" id="IPR009057">
    <property type="entry name" value="Homeodomain-like_sf"/>
</dbReference>
<dbReference type="STRING" id="1777138.AWB77_05840"/>
<dbReference type="PRINTS" id="PR00455">
    <property type="entry name" value="HTHTETR"/>
</dbReference>
<dbReference type="SUPFAM" id="SSF46689">
    <property type="entry name" value="Homeodomain-like"/>
    <property type="match status" value="1"/>
</dbReference>
<keyword evidence="1 2" id="KW-0238">DNA-binding</keyword>
<dbReference type="GO" id="GO:0000976">
    <property type="term" value="F:transcription cis-regulatory region binding"/>
    <property type="evidence" value="ECO:0007669"/>
    <property type="project" value="TreeGrafter"/>
</dbReference>
<sequence length="244" mass="27066">MSTQTTATGRRAPAGVKSQQRVKDILQAGRDVFAEKGYDAATSAEIAQRAGISEATVFSYFSGKRELCARVIADWYDEIIDAFESGLPRDGSVRQQFAFIVRTHMRLMLMNGTGLCALVLSEGRTKQHDLSDTLTELQRRYTAPLMDVLSRGQALGHVRADMPLRLLRSLVFGPMEHVLWDATLAKRRLSQTQIETTANELVDVLWTALQPPNARLAALAQFRQDVEEASRRFEAGAARGKPTS</sequence>
<dbReference type="Gene3D" id="1.10.10.60">
    <property type="entry name" value="Homeodomain-like"/>
    <property type="match status" value="1"/>
</dbReference>
<evidence type="ECO:0000256" key="2">
    <source>
        <dbReference type="PROSITE-ProRule" id="PRU00335"/>
    </source>
</evidence>
<feature type="DNA-binding region" description="H-T-H motif" evidence="2">
    <location>
        <begin position="42"/>
        <end position="61"/>
    </location>
</feature>
<dbReference type="PANTHER" id="PTHR30055">
    <property type="entry name" value="HTH-TYPE TRANSCRIPTIONAL REGULATOR RUTR"/>
    <property type="match status" value="1"/>
</dbReference>
<dbReference type="InterPro" id="IPR001647">
    <property type="entry name" value="HTH_TetR"/>
</dbReference>
<evidence type="ECO:0000313" key="5">
    <source>
        <dbReference type="Proteomes" id="UP000054903"/>
    </source>
</evidence>